<dbReference type="KEGG" id="cdx:CDES_05060"/>
<organism evidence="1 2">
    <name type="scientific">Corynebacterium deserti GIMN1.010</name>
    <dbReference type="NCBI Taxonomy" id="931089"/>
    <lineage>
        <taxon>Bacteria</taxon>
        <taxon>Bacillati</taxon>
        <taxon>Actinomycetota</taxon>
        <taxon>Actinomycetes</taxon>
        <taxon>Mycobacteriales</taxon>
        <taxon>Corynebacteriaceae</taxon>
        <taxon>Corynebacterium</taxon>
    </lineage>
</organism>
<dbReference type="AlphaFoldDB" id="A0A0M4CFC5"/>
<gene>
    <name evidence="1" type="ORF">CDES_05060</name>
</gene>
<dbReference type="InterPro" id="IPR007438">
    <property type="entry name" value="DUF488"/>
</dbReference>
<dbReference type="PANTHER" id="PTHR39337:SF1">
    <property type="entry name" value="BLR5642 PROTEIN"/>
    <property type="match status" value="1"/>
</dbReference>
<evidence type="ECO:0000313" key="1">
    <source>
        <dbReference type="EMBL" id="ALC05452.1"/>
    </source>
</evidence>
<reference evidence="1 2" key="1">
    <citation type="submission" date="2014-08" db="EMBL/GenBank/DDBJ databases">
        <title>Complete genome sequence of Corynebacterium deserti GIMN1.010 (=DSM 45689), isolated from desert sand in western China.</title>
        <authorList>
            <person name="Ruckert C."/>
            <person name="Albersmeier A."/>
            <person name="Kalinowski J."/>
        </authorList>
    </citation>
    <scope>NUCLEOTIDE SEQUENCE [LARGE SCALE GENOMIC DNA]</scope>
    <source>
        <strain evidence="1 2">GIMN1.010</strain>
    </source>
</reference>
<name>A0A0M4CFC5_9CORY</name>
<sequence length="163" mass="18653">MFLEPLDERNIELIVDVRAHPGSRRNPQFGSDEMRKWLPENGIDYLLFPKLGGRRKKQDVPPEINAGWNNDSFKNYADYTLSEEYHQGISELKELATSKRVAIMCGEPMPWRCHRLLISNTLAAQGWTVEHLIAGQKPKKYELGMWGAKPVINDDGQVTYPAT</sequence>
<dbReference type="PATRIC" id="fig|931089.4.peg.1028"/>
<dbReference type="PANTHER" id="PTHR39337">
    <property type="entry name" value="BLR5642 PROTEIN"/>
    <property type="match status" value="1"/>
</dbReference>
<dbReference type="OrthoDB" id="9789109at2"/>
<proteinExistence type="predicted"/>
<evidence type="ECO:0000313" key="2">
    <source>
        <dbReference type="Proteomes" id="UP000068067"/>
    </source>
</evidence>
<dbReference type="InterPro" id="IPR014519">
    <property type="entry name" value="UCP024492"/>
</dbReference>
<accession>A0A0M4CFC5</accession>
<dbReference type="PIRSF" id="PIRSF024492">
    <property type="entry name" value="UCP024492"/>
    <property type="match status" value="1"/>
</dbReference>
<protein>
    <submittedName>
        <fullName evidence="1">HhH-GPD domain protein</fullName>
    </submittedName>
</protein>
<keyword evidence="2" id="KW-1185">Reference proteome</keyword>
<dbReference type="Pfam" id="PF04343">
    <property type="entry name" value="DUF488"/>
    <property type="match status" value="1"/>
</dbReference>
<dbReference type="Proteomes" id="UP000068067">
    <property type="component" value="Chromosome"/>
</dbReference>
<dbReference type="RefSeq" id="WP_003856894.1">
    <property type="nucleotide sequence ID" value="NZ_CP009220.1"/>
</dbReference>
<dbReference type="EMBL" id="CP009220">
    <property type="protein sequence ID" value="ALC05452.1"/>
    <property type="molecule type" value="Genomic_DNA"/>
</dbReference>